<dbReference type="InterPro" id="IPR002885">
    <property type="entry name" value="PPR_rpt"/>
</dbReference>
<dbReference type="Proteomes" id="UP000250321">
    <property type="component" value="Unassembled WGS sequence"/>
</dbReference>
<dbReference type="InterPro" id="IPR046960">
    <property type="entry name" value="PPR_At4g14850-like_plant"/>
</dbReference>
<dbReference type="AlphaFoldDB" id="A0A314Z9N8"/>
<dbReference type="Gene3D" id="1.25.40.10">
    <property type="entry name" value="Tetratricopeptide repeat domain"/>
    <property type="match status" value="1"/>
</dbReference>
<dbReference type="InterPro" id="IPR032867">
    <property type="entry name" value="DYW_dom"/>
</dbReference>
<accession>A0A314Z9N8</accession>
<evidence type="ECO:0000313" key="5">
    <source>
        <dbReference type="Proteomes" id="UP000250321"/>
    </source>
</evidence>
<dbReference type="GO" id="GO:0009451">
    <property type="term" value="P:RNA modification"/>
    <property type="evidence" value="ECO:0007669"/>
    <property type="project" value="InterPro"/>
</dbReference>
<dbReference type="PANTHER" id="PTHR47926">
    <property type="entry name" value="PENTATRICOPEPTIDE REPEAT-CONTAINING PROTEIN"/>
    <property type="match status" value="1"/>
</dbReference>
<dbReference type="InterPro" id="IPR011990">
    <property type="entry name" value="TPR-like_helical_dom_sf"/>
</dbReference>
<comment type="similarity">
    <text evidence="1">Belongs to the PPR family. PCMP-H subfamily.</text>
</comment>
<reference evidence="4 5" key="1">
    <citation type="submission" date="2018-02" db="EMBL/GenBank/DDBJ databases">
        <title>Draft genome of wild Prunus yedoensis var. nudiflora.</title>
        <authorList>
            <person name="Baek S."/>
            <person name="Kim J.-H."/>
            <person name="Choi K."/>
            <person name="Kim G.-B."/>
            <person name="Cho A."/>
            <person name="Jang H."/>
            <person name="Shin C.-H."/>
            <person name="Yu H.-J."/>
            <person name="Mun J.-H."/>
        </authorList>
    </citation>
    <scope>NUCLEOTIDE SEQUENCE [LARGE SCALE GENOMIC DNA]</scope>
    <source>
        <strain evidence="5">cv. Jeju island</strain>
        <tissue evidence="4">Leaf</tissue>
    </source>
</reference>
<dbReference type="EMBL" id="PJQY01000275">
    <property type="protein sequence ID" value="PQQ14074.1"/>
    <property type="molecule type" value="Genomic_DNA"/>
</dbReference>
<evidence type="ECO:0000256" key="1">
    <source>
        <dbReference type="ARBA" id="ARBA00006643"/>
    </source>
</evidence>
<dbReference type="GO" id="GO:0003723">
    <property type="term" value="F:RNA binding"/>
    <property type="evidence" value="ECO:0007669"/>
    <property type="project" value="InterPro"/>
</dbReference>
<dbReference type="GO" id="GO:0008270">
    <property type="term" value="F:zinc ion binding"/>
    <property type="evidence" value="ECO:0007669"/>
    <property type="project" value="InterPro"/>
</dbReference>
<proteinExistence type="inferred from homology"/>
<dbReference type="Pfam" id="PF14432">
    <property type="entry name" value="DYW_deaminase"/>
    <property type="match status" value="1"/>
</dbReference>
<keyword evidence="2" id="KW-0677">Repeat</keyword>
<sequence>MVDLLGRAGGLDQAVKFIESMPIKPDISIWSSLLRACGSHQNLELAEKVFQQLIKIDPLNDAAYALISNIYAKASRWDDVNWARKKLHELGVRKQPGCSLIEQNGTVHEFTAWDFSNPQSAEIYAMLDEIKGRLQKQDLVETSSHHSERLVVAFGLLNNPPRTPIRVVYNLQICRDCHSAMKLISQAYNREIVIRDNYRFHRFVYGNCSCKDYW</sequence>
<protein>
    <submittedName>
        <fullName evidence="4">Pentatricopeptide repeat-containing protein</fullName>
    </submittedName>
</protein>
<dbReference type="SUPFAM" id="SSF48452">
    <property type="entry name" value="TPR-like"/>
    <property type="match status" value="1"/>
</dbReference>
<feature type="domain" description="DYW" evidence="3">
    <location>
        <begin position="138"/>
        <end position="214"/>
    </location>
</feature>
<dbReference type="NCBIfam" id="TIGR00756">
    <property type="entry name" value="PPR"/>
    <property type="match status" value="1"/>
</dbReference>
<gene>
    <name evidence="4" type="ORF">Pyn_07951</name>
</gene>
<keyword evidence="5" id="KW-1185">Reference proteome</keyword>
<evidence type="ECO:0000313" key="4">
    <source>
        <dbReference type="EMBL" id="PQQ14074.1"/>
    </source>
</evidence>
<dbReference type="Pfam" id="PF20431">
    <property type="entry name" value="E_motif"/>
    <property type="match status" value="1"/>
</dbReference>
<dbReference type="InterPro" id="IPR046848">
    <property type="entry name" value="E_motif"/>
</dbReference>
<comment type="caution">
    <text evidence="4">The sequence shown here is derived from an EMBL/GenBank/DDBJ whole genome shotgun (WGS) entry which is preliminary data.</text>
</comment>
<dbReference type="OrthoDB" id="185373at2759"/>
<name>A0A314Z9N8_PRUYE</name>
<organism evidence="4 5">
    <name type="scientific">Prunus yedoensis var. nudiflora</name>
    <dbReference type="NCBI Taxonomy" id="2094558"/>
    <lineage>
        <taxon>Eukaryota</taxon>
        <taxon>Viridiplantae</taxon>
        <taxon>Streptophyta</taxon>
        <taxon>Embryophyta</taxon>
        <taxon>Tracheophyta</taxon>
        <taxon>Spermatophyta</taxon>
        <taxon>Magnoliopsida</taxon>
        <taxon>eudicotyledons</taxon>
        <taxon>Gunneridae</taxon>
        <taxon>Pentapetalae</taxon>
        <taxon>rosids</taxon>
        <taxon>fabids</taxon>
        <taxon>Rosales</taxon>
        <taxon>Rosaceae</taxon>
        <taxon>Amygdaloideae</taxon>
        <taxon>Amygdaleae</taxon>
        <taxon>Prunus</taxon>
    </lineage>
</organism>
<evidence type="ECO:0000259" key="3">
    <source>
        <dbReference type="Pfam" id="PF14432"/>
    </source>
</evidence>
<evidence type="ECO:0000256" key="2">
    <source>
        <dbReference type="ARBA" id="ARBA00022737"/>
    </source>
</evidence>